<evidence type="ECO:0000259" key="7">
    <source>
        <dbReference type="Pfam" id="PF14322"/>
    </source>
</evidence>
<dbReference type="STRING" id="1203610.HMPREF1536_02160"/>
<keyword evidence="4" id="KW-0472">Membrane</keyword>
<dbReference type="SUPFAM" id="SSF48452">
    <property type="entry name" value="TPR-like"/>
    <property type="match status" value="1"/>
</dbReference>
<dbReference type="Proteomes" id="UP000033035">
    <property type="component" value="Unassembled WGS sequence"/>
</dbReference>
<comment type="caution">
    <text evidence="8">The sequence shown here is derived from an EMBL/GenBank/DDBJ whole genome shotgun (WGS) entry which is preliminary data.</text>
</comment>
<dbReference type="Pfam" id="PF14322">
    <property type="entry name" value="SusD-like_3"/>
    <property type="match status" value="1"/>
</dbReference>
<dbReference type="HOGENOM" id="CLU_015553_1_3_10"/>
<keyword evidence="3" id="KW-0732">Signal</keyword>
<evidence type="ECO:0008006" key="10">
    <source>
        <dbReference type="Google" id="ProtNLM"/>
    </source>
</evidence>
<keyword evidence="9" id="KW-1185">Reference proteome</keyword>
<dbReference type="Gene3D" id="1.25.40.390">
    <property type="match status" value="1"/>
</dbReference>
<reference evidence="8 9" key="1">
    <citation type="submission" date="2013-04" db="EMBL/GenBank/DDBJ databases">
        <title>The Genome Sequence of Parabacteroides gordonii DSM 23371.</title>
        <authorList>
            <consortium name="The Broad Institute Genomics Platform"/>
            <person name="Earl A."/>
            <person name="Ward D."/>
            <person name="Feldgarden M."/>
            <person name="Gevers D."/>
            <person name="Martens E."/>
            <person name="Sakamoto M."/>
            <person name="Benno Y."/>
            <person name="Suzuki N."/>
            <person name="Matsunaga N."/>
            <person name="Koshihara K."/>
            <person name="Seki M."/>
            <person name="Komiya H."/>
            <person name="Walker B."/>
            <person name="Young S."/>
            <person name="Zeng Q."/>
            <person name="Gargeya S."/>
            <person name="Fitzgerald M."/>
            <person name="Haas B."/>
            <person name="Abouelleil A."/>
            <person name="Allen A.W."/>
            <person name="Alvarado L."/>
            <person name="Arachchi H.M."/>
            <person name="Berlin A.M."/>
            <person name="Chapman S.B."/>
            <person name="Gainer-Dewar J."/>
            <person name="Goldberg J."/>
            <person name="Griggs A."/>
            <person name="Gujja S."/>
            <person name="Hansen M."/>
            <person name="Howarth C."/>
            <person name="Imamovic A."/>
            <person name="Ireland A."/>
            <person name="Larimer J."/>
            <person name="McCowan C."/>
            <person name="Murphy C."/>
            <person name="Pearson M."/>
            <person name="Poon T.W."/>
            <person name="Priest M."/>
            <person name="Roberts A."/>
            <person name="Saif S."/>
            <person name="Shea T."/>
            <person name="Sisk P."/>
            <person name="Sykes S."/>
            <person name="Wortman J."/>
            <person name="Nusbaum C."/>
            <person name="Birren B."/>
        </authorList>
    </citation>
    <scope>NUCLEOTIDE SEQUENCE [LARGE SCALE GENOMIC DNA]</scope>
    <source>
        <strain evidence="8 9">MS-1</strain>
    </source>
</reference>
<feature type="domain" description="RagB/SusD" evidence="6">
    <location>
        <begin position="374"/>
        <end position="527"/>
    </location>
</feature>
<dbReference type="PATRIC" id="fig|1203610.3.peg.2217"/>
<evidence type="ECO:0000259" key="6">
    <source>
        <dbReference type="Pfam" id="PF07980"/>
    </source>
</evidence>
<dbReference type="InterPro" id="IPR033985">
    <property type="entry name" value="SusD-like_N"/>
</dbReference>
<gene>
    <name evidence="8" type="ORF">HMPREF1536_02160</name>
</gene>
<dbReference type="CDD" id="cd08977">
    <property type="entry name" value="SusD"/>
    <property type="match status" value="1"/>
</dbReference>
<evidence type="ECO:0000256" key="4">
    <source>
        <dbReference type="ARBA" id="ARBA00023136"/>
    </source>
</evidence>
<organism evidence="8 9">
    <name type="scientific">Parabacteroides gordonii MS-1 = DSM 23371</name>
    <dbReference type="NCBI Taxonomy" id="1203610"/>
    <lineage>
        <taxon>Bacteria</taxon>
        <taxon>Pseudomonadati</taxon>
        <taxon>Bacteroidota</taxon>
        <taxon>Bacteroidia</taxon>
        <taxon>Bacteroidales</taxon>
        <taxon>Tannerellaceae</taxon>
        <taxon>Parabacteroides</taxon>
    </lineage>
</organism>
<comment type="subcellular location">
    <subcellularLocation>
        <location evidence="1">Cell outer membrane</location>
    </subcellularLocation>
</comment>
<keyword evidence="5" id="KW-0998">Cell outer membrane</keyword>
<dbReference type="GO" id="GO:0009279">
    <property type="term" value="C:cell outer membrane"/>
    <property type="evidence" value="ECO:0007669"/>
    <property type="project" value="UniProtKB-SubCell"/>
</dbReference>
<protein>
    <recommendedName>
        <fullName evidence="10">RagB/SusD domain-containing protein</fullName>
    </recommendedName>
</protein>
<evidence type="ECO:0000313" key="9">
    <source>
        <dbReference type="Proteomes" id="UP000033035"/>
    </source>
</evidence>
<evidence type="ECO:0000256" key="5">
    <source>
        <dbReference type="ARBA" id="ARBA00023237"/>
    </source>
</evidence>
<evidence type="ECO:0000256" key="3">
    <source>
        <dbReference type="ARBA" id="ARBA00022729"/>
    </source>
</evidence>
<accession>A0A0F5JI58</accession>
<dbReference type="Pfam" id="PF07980">
    <property type="entry name" value="SusD_RagB"/>
    <property type="match status" value="1"/>
</dbReference>
<dbReference type="EMBL" id="AQHW01000013">
    <property type="protein sequence ID" value="KKB57438.1"/>
    <property type="molecule type" value="Genomic_DNA"/>
</dbReference>
<evidence type="ECO:0000313" key="8">
    <source>
        <dbReference type="EMBL" id="KKB57438.1"/>
    </source>
</evidence>
<dbReference type="InterPro" id="IPR011990">
    <property type="entry name" value="TPR-like_helical_dom_sf"/>
</dbReference>
<evidence type="ECO:0000256" key="1">
    <source>
        <dbReference type="ARBA" id="ARBA00004442"/>
    </source>
</evidence>
<dbReference type="AlphaFoldDB" id="A0A0F5JI58"/>
<proteinExistence type="inferred from homology"/>
<name>A0A0F5JI58_9BACT</name>
<sequence length="529" mass="60174">MKKLFYSISILLAGMIGLNSCDSLDLSPEDYYGSTNFWSQKSQAEMFMTGIHADLRSKYQMPVTLGEFRSELLISDVTSMGEGVYGPPMTNNLLTKDNTGIKDWYELYPGIMHINLFIKNVDRDIDYMTEAEKSFYLGQAYGLRAYYYFYLYRTFGGVPLETEPTVTEGNIDITALYKARSTPEETLNFIKTDINKSEEFFGKADKKISVLYEWSYYATEMLKAKIYMWSAKVTTGADREGGHIASVTTVDPGNSDLQTAKTALSNLLNQQFELVTDYAGLWTPEGKKNKELIFALCFDKNELTNWGANWFYNVALFTNATDLDGNRYDADPLKLLTAGPLRYEYKTAFVDIYDKDDSRLDATFFQYLFEGKTRGACWKKLIGHTDGGTHYYDSDVPIYRYSDVLLMLAECENGLGNSAQCAKYINDVRQRAYGDKFAGHEFIGGSFADNEWAILQERDKEFVGEGSRWFDLLRLKDANGKPFVFSAKAHYGSTLPILTDDQSYMMLWPVDVEVLNGDPEIKQTPGYDN</sequence>
<comment type="similarity">
    <text evidence="2">Belongs to the SusD family.</text>
</comment>
<dbReference type="InterPro" id="IPR012944">
    <property type="entry name" value="SusD_RagB_dom"/>
</dbReference>
<evidence type="ECO:0000256" key="2">
    <source>
        <dbReference type="ARBA" id="ARBA00006275"/>
    </source>
</evidence>
<feature type="domain" description="SusD-like N-terminal" evidence="7">
    <location>
        <begin position="91"/>
        <end position="227"/>
    </location>
</feature>
<dbReference type="RefSeq" id="WP_028730356.1">
    <property type="nucleotide sequence ID" value="NZ_KE386765.1"/>
</dbReference>